<proteinExistence type="predicted"/>
<comment type="caution">
    <text evidence="3">The sequence shown here is derived from an EMBL/GenBank/DDBJ whole genome shotgun (WGS) entry which is preliminary data.</text>
</comment>
<gene>
    <name evidence="3" type="ORF">DI536_30865</name>
</gene>
<evidence type="ECO:0000259" key="1">
    <source>
        <dbReference type="Pfam" id="PF00534"/>
    </source>
</evidence>
<evidence type="ECO:0000259" key="2">
    <source>
        <dbReference type="Pfam" id="PF13439"/>
    </source>
</evidence>
<dbReference type="GO" id="GO:0005975">
    <property type="term" value="P:carbohydrate metabolic process"/>
    <property type="evidence" value="ECO:0007669"/>
    <property type="project" value="InterPro"/>
</dbReference>
<name>A0A2W5ST89_9BACT</name>
<protein>
    <submittedName>
        <fullName evidence="3">Glycosyl transferase family 1</fullName>
    </submittedName>
</protein>
<evidence type="ECO:0000313" key="3">
    <source>
        <dbReference type="EMBL" id="PZR06030.1"/>
    </source>
</evidence>
<dbReference type="InterPro" id="IPR008928">
    <property type="entry name" value="6-hairpin_glycosidase_sf"/>
</dbReference>
<dbReference type="SUPFAM" id="SSF48208">
    <property type="entry name" value="Six-hairpin glycosidases"/>
    <property type="match status" value="1"/>
</dbReference>
<evidence type="ECO:0000313" key="4">
    <source>
        <dbReference type="Proteomes" id="UP000249061"/>
    </source>
</evidence>
<dbReference type="InterPro" id="IPR001296">
    <property type="entry name" value="Glyco_trans_1"/>
</dbReference>
<feature type="domain" description="Glycosyl transferase family 1" evidence="1">
    <location>
        <begin position="189"/>
        <end position="360"/>
    </location>
</feature>
<dbReference type="Pfam" id="PF13439">
    <property type="entry name" value="Glyco_transf_4"/>
    <property type="match status" value="1"/>
</dbReference>
<feature type="domain" description="Glycosyltransferase subfamily 4-like N-terminal" evidence="2">
    <location>
        <begin position="24"/>
        <end position="176"/>
    </location>
</feature>
<dbReference type="AlphaFoldDB" id="A0A2W5ST89"/>
<dbReference type="InterPro" id="IPR028098">
    <property type="entry name" value="Glyco_trans_4-like_N"/>
</dbReference>
<keyword evidence="3" id="KW-0808">Transferase</keyword>
<dbReference type="GO" id="GO:0016757">
    <property type="term" value="F:glycosyltransferase activity"/>
    <property type="evidence" value="ECO:0007669"/>
    <property type="project" value="UniProtKB-ARBA"/>
</dbReference>
<sequence length="758" mass="83306">MHDAWHKPIRTIAVLGNHLPRQCGIATFTTDLTSALEAAAPAADCFVVAMNSGTSKPQYPARVRFEVQQDDIDGYRRAAEFLNMQAVDVVSLQHEYGIFGGRAGAHVLELVRGLQMPVVSTLHTVLPNPTPDQRAALDELLALSARVVVMSEDGARLLRTVHGVDPSKLDVIPHGIPAMTGRAAPSTLGVKSEGPVILTFGLLSPDKGLEYVIDAMPAVLARHPSATYLVVGATHPHIREAHGEQYREGLQARAAQLGVSDHVVFQNRFVSREELMDILGAADVYVTPYLKEEQSTSGTLAYAVGSGKAVVSTPYRYARELLADGRGVLVPWRDSEALAQELSALLDDPGRRRQLEQRAASLGGDMSWPLVARDYLASFSLAIERAPRREQASASVPLELPELDLSHVLLMTDETGILQHATWDVPRYSDGYCVDDNARALLLMTLLDEAGALPPDMTRVLATRYLAFLNLAFDPAQRRFRNFLDYSRVWSEACGSEDSHGRALWALGTVVGRSTDPGRRSLSDGLFRSALPATLNFTSPRAWAYALLGIDAYLRAFAGDNATELVQRKLAARLVERYHHSKNDGWPWFEDRLTYCNARLPQALMVTAERLGDVAMAKIANESLRWLVKQQTASDGTFAPVGTNGFFVREGERAQYDQQPVEACATVSACLDAHRITRNTRWLTHARVAFQWFLGRNPRRVQVYDARTGGCRDGLHSDRLNQNEGAESTLSFLTALSELHAIDRVSAATSSQATLELQ</sequence>
<dbReference type="SUPFAM" id="SSF53756">
    <property type="entry name" value="UDP-Glycosyltransferase/glycogen phosphorylase"/>
    <property type="match status" value="1"/>
</dbReference>
<organism evidence="3 4">
    <name type="scientific">Archangium gephyra</name>
    <dbReference type="NCBI Taxonomy" id="48"/>
    <lineage>
        <taxon>Bacteria</taxon>
        <taxon>Pseudomonadati</taxon>
        <taxon>Myxococcota</taxon>
        <taxon>Myxococcia</taxon>
        <taxon>Myxococcales</taxon>
        <taxon>Cystobacterineae</taxon>
        <taxon>Archangiaceae</taxon>
        <taxon>Archangium</taxon>
    </lineage>
</organism>
<dbReference type="Pfam" id="PF00534">
    <property type="entry name" value="Glycos_transf_1"/>
    <property type="match status" value="1"/>
</dbReference>
<dbReference type="EMBL" id="QFQP01000040">
    <property type="protein sequence ID" value="PZR06030.1"/>
    <property type="molecule type" value="Genomic_DNA"/>
</dbReference>
<dbReference type="PANTHER" id="PTHR12526">
    <property type="entry name" value="GLYCOSYLTRANSFERASE"/>
    <property type="match status" value="1"/>
</dbReference>
<reference evidence="3 4" key="1">
    <citation type="submission" date="2017-08" db="EMBL/GenBank/DDBJ databases">
        <title>Infants hospitalized years apart are colonized by the same room-sourced microbial strains.</title>
        <authorList>
            <person name="Brooks B."/>
            <person name="Olm M.R."/>
            <person name="Firek B.A."/>
            <person name="Baker R."/>
            <person name="Thomas B.C."/>
            <person name="Morowitz M.J."/>
            <person name="Banfield J.F."/>
        </authorList>
    </citation>
    <scope>NUCLEOTIDE SEQUENCE [LARGE SCALE GENOMIC DNA]</scope>
    <source>
        <strain evidence="3">S2_003_000_R2_14</strain>
    </source>
</reference>
<accession>A0A2W5ST89</accession>
<dbReference type="PANTHER" id="PTHR12526:SF572">
    <property type="entry name" value="BLL5144 PROTEIN"/>
    <property type="match status" value="1"/>
</dbReference>
<dbReference type="CDD" id="cd03822">
    <property type="entry name" value="GT4_mannosyltransferase-like"/>
    <property type="match status" value="1"/>
</dbReference>
<dbReference type="Proteomes" id="UP000249061">
    <property type="component" value="Unassembled WGS sequence"/>
</dbReference>
<dbReference type="Gene3D" id="3.40.50.2000">
    <property type="entry name" value="Glycogen Phosphorylase B"/>
    <property type="match status" value="2"/>
</dbReference>